<dbReference type="SMART" id="SM00100">
    <property type="entry name" value="cNMP"/>
    <property type="match status" value="1"/>
</dbReference>
<dbReference type="PANTHER" id="PTHR24567:SF75">
    <property type="entry name" value="FUMARATE AND NITRATE REDUCTION REGULATORY PROTEIN"/>
    <property type="match status" value="1"/>
</dbReference>
<feature type="domain" description="HTH crp-type" evidence="4">
    <location>
        <begin position="162"/>
        <end position="235"/>
    </location>
</feature>
<dbReference type="SUPFAM" id="SSF51206">
    <property type="entry name" value="cAMP-binding domain-like"/>
    <property type="match status" value="1"/>
</dbReference>
<dbReference type="InterPro" id="IPR012318">
    <property type="entry name" value="HTH_CRP"/>
</dbReference>
<dbReference type="Gene3D" id="2.60.120.10">
    <property type="entry name" value="Jelly Rolls"/>
    <property type="match status" value="1"/>
</dbReference>
<dbReference type="PANTHER" id="PTHR24567">
    <property type="entry name" value="CRP FAMILY TRANSCRIPTIONAL REGULATORY PROTEIN"/>
    <property type="match status" value="1"/>
</dbReference>
<dbReference type="Pfam" id="PF00027">
    <property type="entry name" value="cNMP_binding"/>
    <property type="match status" value="1"/>
</dbReference>
<organism evidence="5 6">
    <name type="scientific">Billgrantia desiderata</name>
    <dbReference type="NCBI Taxonomy" id="52021"/>
    <lineage>
        <taxon>Bacteria</taxon>
        <taxon>Pseudomonadati</taxon>
        <taxon>Pseudomonadota</taxon>
        <taxon>Gammaproteobacteria</taxon>
        <taxon>Oceanospirillales</taxon>
        <taxon>Halomonadaceae</taxon>
        <taxon>Billgrantia</taxon>
    </lineage>
</organism>
<comment type="caution">
    <text evidence="5">The sequence shown here is derived from an EMBL/GenBank/DDBJ whole genome shotgun (WGS) entry which is preliminary data.</text>
</comment>
<dbReference type="InterPro" id="IPR000595">
    <property type="entry name" value="cNMP-bd_dom"/>
</dbReference>
<dbReference type="GO" id="GO:0005829">
    <property type="term" value="C:cytosol"/>
    <property type="evidence" value="ECO:0007669"/>
    <property type="project" value="TreeGrafter"/>
</dbReference>
<dbReference type="InterPro" id="IPR036390">
    <property type="entry name" value="WH_DNA-bd_sf"/>
</dbReference>
<sequence>MTSHCKDGHGGVKGASGSLWCCLNALCSSQGLASEEAALLDEIVSSPLRLEKRTILYEQEAPFDSLYAVCTGCLKQETAVNETETLLTSFWLPGDLIGCDAIGLGHYPATVSALETATVCRLPFARLEALTQRLPRLRRQLQCTASRTRHEERIILHQLLSRTAEARLACFLLVVSDCFHRRGYSPTHFRLPVSRNDIGSYLGLTQETVGRTLATYQSQRLLRVNGREYQLLDLARLERLASSTGRRQKRP</sequence>
<dbReference type="Pfam" id="PF13545">
    <property type="entry name" value="HTH_Crp_2"/>
    <property type="match status" value="1"/>
</dbReference>
<dbReference type="PROSITE" id="PS51063">
    <property type="entry name" value="HTH_CRP_2"/>
    <property type="match status" value="1"/>
</dbReference>
<dbReference type="InterPro" id="IPR018490">
    <property type="entry name" value="cNMP-bd_dom_sf"/>
</dbReference>
<evidence type="ECO:0000256" key="2">
    <source>
        <dbReference type="ARBA" id="ARBA00023125"/>
    </source>
</evidence>
<dbReference type="SMART" id="SM00419">
    <property type="entry name" value="HTH_CRP"/>
    <property type="match status" value="1"/>
</dbReference>
<dbReference type="PRINTS" id="PR00034">
    <property type="entry name" value="HTHCRP"/>
</dbReference>
<reference evidence="5" key="1">
    <citation type="submission" date="2020-05" db="EMBL/GenBank/DDBJ databases">
        <authorList>
            <person name="Wang L."/>
            <person name="Shao Z."/>
        </authorList>
    </citation>
    <scope>NUCLEOTIDE SEQUENCE</scope>
    <source>
        <strain evidence="5">MCCC 1A05776</strain>
    </source>
</reference>
<dbReference type="FunFam" id="1.10.10.10:FF:000028">
    <property type="entry name" value="Fumarate/nitrate reduction transcriptional regulator Fnr"/>
    <property type="match status" value="1"/>
</dbReference>
<evidence type="ECO:0000259" key="4">
    <source>
        <dbReference type="PROSITE" id="PS51063"/>
    </source>
</evidence>
<dbReference type="GO" id="GO:0003700">
    <property type="term" value="F:DNA-binding transcription factor activity"/>
    <property type="evidence" value="ECO:0007669"/>
    <property type="project" value="TreeGrafter"/>
</dbReference>
<dbReference type="AlphaFoldDB" id="A0AAW4YSD2"/>
<evidence type="ECO:0000256" key="3">
    <source>
        <dbReference type="ARBA" id="ARBA00023163"/>
    </source>
</evidence>
<dbReference type="CDD" id="cd00038">
    <property type="entry name" value="CAP_ED"/>
    <property type="match status" value="1"/>
</dbReference>
<dbReference type="InterPro" id="IPR050397">
    <property type="entry name" value="Env_Response_Regulators"/>
</dbReference>
<proteinExistence type="predicted"/>
<keyword evidence="3" id="KW-0804">Transcription</keyword>
<dbReference type="SUPFAM" id="SSF46785">
    <property type="entry name" value="Winged helix' DNA-binding domain"/>
    <property type="match status" value="1"/>
</dbReference>
<accession>A0AAW4YSD2</accession>
<dbReference type="Gene3D" id="1.10.10.10">
    <property type="entry name" value="Winged helix-like DNA-binding domain superfamily/Winged helix DNA-binding domain"/>
    <property type="match status" value="1"/>
</dbReference>
<dbReference type="EMBL" id="JABFTS010000002">
    <property type="protein sequence ID" value="MCE8051162.1"/>
    <property type="molecule type" value="Genomic_DNA"/>
</dbReference>
<dbReference type="Proteomes" id="UP001320178">
    <property type="component" value="Unassembled WGS sequence"/>
</dbReference>
<evidence type="ECO:0000313" key="6">
    <source>
        <dbReference type="Proteomes" id="UP001320178"/>
    </source>
</evidence>
<gene>
    <name evidence="5" type="ORF">HOP61_07650</name>
</gene>
<dbReference type="InterPro" id="IPR036388">
    <property type="entry name" value="WH-like_DNA-bd_sf"/>
</dbReference>
<dbReference type="GO" id="GO:0003677">
    <property type="term" value="F:DNA binding"/>
    <property type="evidence" value="ECO:0007669"/>
    <property type="project" value="UniProtKB-KW"/>
</dbReference>
<evidence type="ECO:0000256" key="1">
    <source>
        <dbReference type="ARBA" id="ARBA00023015"/>
    </source>
</evidence>
<dbReference type="InterPro" id="IPR014710">
    <property type="entry name" value="RmlC-like_jellyroll"/>
</dbReference>
<protein>
    <submittedName>
        <fullName evidence="5">Helix-turn-helix domain-containing protein</fullName>
    </submittedName>
</protein>
<reference evidence="5" key="2">
    <citation type="journal article" date="2021" name="Front. Microbiol.">
        <title>Aerobic Denitrification and Heterotrophic Sulfur Oxidation in the Genus Halomonas Revealed by Six Novel Species Characterizations and Genome-Based Analysis.</title>
        <authorList>
            <person name="Wang L."/>
            <person name="Shao Z."/>
        </authorList>
    </citation>
    <scope>NUCLEOTIDE SEQUENCE</scope>
    <source>
        <strain evidence="5">MCCC 1A05776</strain>
    </source>
</reference>
<dbReference type="RefSeq" id="WP_234239066.1">
    <property type="nucleotide sequence ID" value="NZ_JABFTS010000002.1"/>
</dbReference>
<evidence type="ECO:0000313" key="5">
    <source>
        <dbReference type="EMBL" id="MCE8051162.1"/>
    </source>
</evidence>
<name>A0AAW4YSD2_9GAMM</name>
<keyword evidence="1" id="KW-0805">Transcription regulation</keyword>
<keyword evidence="2" id="KW-0238">DNA-binding</keyword>